<feature type="region of interest" description="Disordered" evidence="5">
    <location>
        <begin position="353"/>
        <end position="403"/>
    </location>
</feature>
<evidence type="ECO:0000259" key="6">
    <source>
        <dbReference type="Pfam" id="PF13178"/>
    </source>
</evidence>
<protein>
    <submittedName>
        <fullName evidence="7">BnaA06g13020D protein</fullName>
    </submittedName>
</protein>
<feature type="region of interest" description="Disordered" evidence="5">
    <location>
        <begin position="261"/>
        <end position="332"/>
    </location>
</feature>
<dbReference type="EMBL" id="LK032193">
    <property type="protein sequence ID" value="CDY26720.1"/>
    <property type="molecule type" value="Genomic_DNA"/>
</dbReference>
<accession>A0A078GJK7</accession>
<dbReference type="SUPFAM" id="SSF52540">
    <property type="entry name" value="P-loop containing nucleoside triphosphate hydrolases"/>
    <property type="match status" value="1"/>
</dbReference>
<dbReference type="Pfam" id="PF00612">
    <property type="entry name" value="IQ"/>
    <property type="match status" value="2"/>
</dbReference>
<evidence type="ECO:0000313" key="7">
    <source>
        <dbReference type="EMBL" id="CDY26720.1"/>
    </source>
</evidence>
<dbReference type="Gramene" id="CDY26720">
    <property type="protein sequence ID" value="CDY26720"/>
    <property type="gene ID" value="GSBRNA2T00035623001"/>
</dbReference>
<organism evidence="7 8">
    <name type="scientific">Brassica napus</name>
    <name type="common">Rape</name>
    <dbReference type="NCBI Taxonomy" id="3708"/>
    <lineage>
        <taxon>Eukaryota</taxon>
        <taxon>Viridiplantae</taxon>
        <taxon>Streptophyta</taxon>
        <taxon>Embryophyta</taxon>
        <taxon>Tracheophyta</taxon>
        <taxon>Spermatophyta</taxon>
        <taxon>Magnoliopsida</taxon>
        <taxon>eudicotyledons</taxon>
        <taxon>Gunneridae</taxon>
        <taxon>Pentapetalae</taxon>
        <taxon>rosids</taxon>
        <taxon>malvids</taxon>
        <taxon>Brassicales</taxon>
        <taxon>Brassicaceae</taxon>
        <taxon>Brassiceae</taxon>
        <taxon>Brassica</taxon>
    </lineage>
</organism>
<proteinExistence type="inferred from homology"/>
<name>A0A078GJK7_BRANA</name>
<keyword evidence="8" id="KW-1185">Reference proteome</keyword>
<feature type="region of interest" description="Disordered" evidence="5">
    <location>
        <begin position="422"/>
        <end position="564"/>
    </location>
</feature>
<gene>
    <name evidence="7" type="primary">BnaA06g13020D</name>
    <name evidence="7" type="ORF">GSBRNA2T00035623001</name>
</gene>
<dbReference type="KEGG" id="bna:106346929"/>
<dbReference type="Gene3D" id="1.20.5.190">
    <property type="match status" value="1"/>
</dbReference>
<dbReference type="STRING" id="3708.A0A078GJK7"/>
<dbReference type="OrthoDB" id="1101566at2759"/>
<keyword evidence="1" id="KW-0112">Calmodulin-binding</keyword>
<dbReference type="InterPro" id="IPR000048">
    <property type="entry name" value="IQ_motif_EF-hand-BS"/>
</dbReference>
<evidence type="ECO:0000256" key="2">
    <source>
        <dbReference type="ARBA" id="ARBA00024341"/>
    </source>
</evidence>
<evidence type="ECO:0000256" key="1">
    <source>
        <dbReference type="ARBA" id="ARBA00022860"/>
    </source>
</evidence>
<evidence type="ECO:0000256" key="3">
    <source>
        <dbReference type="ARBA" id="ARBA00024378"/>
    </source>
</evidence>
<dbReference type="PANTHER" id="PTHR32295:SF261">
    <property type="entry name" value="PROTEIN IQ-DOMAIN 30"/>
    <property type="match status" value="1"/>
</dbReference>
<feature type="compositionally biased region" description="Polar residues" evidence="5">
    <location>
        <begin position="499"/>
        <end position="510"/>
    </location>
</feature>
<evidence type="ECO:0000256" key="4">
    <source>
        <dbReference type="ARBA" id="ARBA00045534"/>
    </source>
</evidence>
<evidence type="ECO:0000313" key="8">
    <source>
        <dbReference type="Proteomes" id="UP000028999"/>
    </source>
</evidence>
<dbReference type="GO" id="GO:0005516">
    <property type="term" value="F:calmodulin binding"/>
    <property type="evidence" value="ECO:0007669"/>
    <property type="project" value="UniProtKB-KW"/>
</dbReference>
<dbReference type="AlphaFoldDB" id="A0A078GJK7"/>
<comment type="subunit">
    <text evidence="3">Binds to multiple calmodulin (CaM) in the presence of Ca(2+) and CaM-like proteins.</text>
</comment>
<feature type="compositionally biased region" description="Basic and acidic residues" evidence="5">
    <location>
        <begin position="423"/>
        <end position="456"/>
    </location>
</feature>
<dbReference type="Pfam" id="PF13178">
    <property type="entry name" value="DUF4005"/>
    <property type="match status" value="1"/>
</dbReference>
<dbReference type="PANTHER" id="PTHR32295">
    <property type="entry name" value="IQ-DOMAIN 5-RELATED"/>
    <property type="match status" value="1"/>
</dbReference>
<dbReference type="Proteomes" id="UP000028999">
    <property type="component" value="Unassembled WGS sequence"/>
</dbReference>
<dbReference type="InterPro" id="IPR025064">
    <property type="entry name" value="DUF4005"/>
</dbReference>
<feature type="compositionally biased region" description="Basic and acidic residues" evidence="5">
    <location>
        <begin position="378"/>
        <end position="401"/>
    </location>
</feature>
<reference evidence="7 8" key="1">
    <citation type="journal article" date="2014" name="Science">
        <title>Plant genetics. Early allopolyploid evolution in the post-Neolithic Brassica napus oilseed genome.</title>
        <authorList>
            <person name="Chalhoub B."/>
            <person name="Denoeud F."/>
            <person name="Liu S."/>
            <person name="Parkin I.A."/>
            <person name="Tang H."/>
            <person name="Wang X."/>
            <person name="Chiquet J."/>
            <person name="Belcram H."/>
            <person name="Tong C."/>
            <person name="Samans B."/>
            <person name="Correa M."/>
            <person name="Da Silva C."/>
            <person name="Just J."/>
            <person name="Falentin C."/>
            <person name="Koh C.S."/>
            <person name="Le Clainche I."/>
            <person name="Bernard M."/>
            <person name="Bento P."/>
            <person name="Noel B."/>
            <person name="Labadie K."/>
            <person name="Alberti A."/>
            <person name="Charles M."/>
            <person name="Arnaud D."/>
            <person name="Guo H."/>
            <person name="Daviaud C."/>
            <person name="Alamery S."/>
            <person name="Jabbari K."/>
            <person name="Zhao M."/>
            <person name="Edger P.P."/>
            <person name="Chelaifa H."/>
            <person name="Tack D."/>
            <person name="Lassalle G."/>
            <person name="Mestiri I."/>
            <person name="Schnel N."/>
            <person name="Le Paslier M.C."/>
            <person name="Fan G."/>
            <person name="Renault V."/>
            <person name="Bayer P.E."/>
            <person name="Golicz A.A."/>
            <person name="Manoli S."/>
            <person name="Lee T.H."/>
            <person name="Thi V.H."/>
            <person name="Chalabi S."/>
            <person name="Hu Q."/>
            <person name="Fan C."/>
            <person name="Tollenaere R."/>
            <person name="Lu Y."/>
            <person name="Battail C."/>
            <person name="Shen J."/>
            <person name="Sidebottom C.H."/>
            <person name="Wang X."/>
            <person name="Canaguier A."/>
            <person name="Chauveau A."/>
            <person name="Berard A."/>
            <person name="Deniot G."/>
            <person name="Guan M."/>
            <person name="Liu Z."/>
            <person name="Sun F."/>
            <person name="Lim Y.P."/>
            <person name="Lyons E."/>
            <person name="Town C.D."/>
            <person name="Bancroft I."/>
            <person name="Wang X."/>
            <person name="Meng J."/>
            <person name="Ma J."/>
            <person name="Pires J.C."/>
            <person name="King G.J."/>
            <person name="Brunel D."/>
            <person name="Delourme R."/>
            <person name="Renard M."/>
            <person name="Aury J.M."/>
            <person name="Adams K.L."/>
            <person name="Batley J."/>
            <person name="Snowdon R.J."/>
            <person name="Tost J."/>
            <person name="Edwards D."/>
            <person name="Zhou Y."/>
            <person name="Hua W."/>
            <person name="Sharpe A.G."/>
            <person name="Paterson A.H."/>
            <person name="Guan C."/>
            <person name="Wincker P."/>
        </authorList>
    </citation>
    <scope>NUCLEOTIDE SEQUENCE [LARGE SCALE GENOMIC DNA]</scope>
    <source>
        <strain evidence="8">cv. Darmor-bzh</strain>
    </source>
</reference>
<evidence type="ECO:0000256" key="5">
    <source>
        <dbReference type="SAM" id="MobiDB-lite"/>
    </source>
</evidence>
<comment type="similarity">
    <text evidence="2">Belongs to the IQD family.</text>
</comment>
<dbReference type="OMA" id="QTIEHEA"/>
<feature type="compositionally biased region" description="Polar residues" evidence="5">
    <location>
        <begin position="518"/>
        <end position="541"/>
    </location>
</feature>
<dbReference type="SMART" id="SM00015">
    <property type="entry name" value="IQ"/>
    <property type="match status" value="2"/>
</dbReference>
<sequence>MGKPARWLKSVLLGKKQSKSSGSKDKERVVNGKEVVVISKIEESDVVSDLPSFGNATVHTSDVVETQTIEHEAVSDDEIQLPEVQVQPTDSPNAASVVPDDSLSESDMIMQEIAATTVQAAFRGYLARRAFWALKGIIRLQALIRGHMVRRQAVATLCCVMGIVRLQALARGREIRHSDIGVEVQRKCRLNHQHLENKLPEDSVVDAHTYLGIKKLTANAFAQKLLASSPNVMPVHLENDSSNTIWLENWSASCFWKPIPQPKKTSVKKTQKKFASNSQKSVRKVPTSNLDKPSDAQTSFESEKPKRSSFRKFSTSQSAELPPPPAETPQVDLEKVKRGLRKVHNPVVESSIQPQGVAQKEIEKPAPALEEPVNSAFDVEKTDEKAETVVEQPEELKHIHEPLVTNETLDFTLVNQIEENVMAEEKEDVKEERTPKQNNKENPARKENKKSGKKDSPVTTTTTQTTECEESSNVNQNSSPGLPSYMQATKSAKAKLRLQGSSSPKQQVTEKATRRYSLPSSGNNAKVTSDSPKTTRFSNSGGKTGKKTEKPLLNGKTTPVEWKR</sequence>
<dbReference type="CDD" id="cd23767">
    <property type="entry name" value="IQCD"/>
    <property type="match status" value="1"/>
</dbReference>
<feature type="domain" description="DUF4005" evidence="6">
    <location>
        <begin position="464"/>
        <end position="533"/>
    </location>
</feature>
<comment type="function">
    <text evidence="4">May be involved in cooperative interactions with calmodulins or calmodulin-like proteins. Recruits calmodulin proteins to microtubules, thus being a potential scaffold in cellular signaling and trafficking. May associate with nucleic acids and regulate gene expression at the transcriptional or post-transcriptional level.</text>
</comment>
<dbReference type="InterPro" id="IPR027417">
    <property type="entry name" value="P-loop_NTPase"/>
</dbReference>
<dbReference type="PROSITE" id="PS50096">
    <property type="entry name" value="IQ"/>
    <property type="match status" value="2"/>
</dbReference>
<dbReference type="PaxDb" id="3708-A0A078GJK7"/>
<feature type="compositionally biased region" description="Polar residues" evidence="5">
    <location>
        <begin position="471"/>
        <end position="490"/>
    </location>
</feature>
<feature type="compositionally biased region" description="Polar residues" evidence="5">
    <location>
        <begin position="274"/>
        <end position="300"/>
    </location>
</feature>